<evidence type="ECO:0000259" key="2">
    <source>
        <dbReference type="Pfam" id="PF05239"/>
    </source>
</evidence>
<sequence>MTDDMWSYNPDSHYTPGTSLVGFKVEASDGSIGKVDEDTDEVGASYIVVDTGPWIFGKEVLIPAGTVVRVDVKEKTINVNLTKDQIKDSPEYDKDKHRGDAAYRDQLGQYYNRDHS</sequence>
<accession>A0ABS8EI59</accession>
<feature type="region of interest" description="Disordered" evidence="1">
    <location>
        <begin position="88"/>
        <end position="116"/>
    </location>
</feature>
<evidence type="ECO:0000256" key="1">
    <source>
        <dbReference type="SAM" id="MobiDB-lite"/>
    </source>
</evidence>
<dbReference type="Proteomes" id="UP001520654">
    <property type="component" value="Unassembled WGS sequence"/>
</dbReference>
<dbReference type="InterPro" id="IPR027275">
    <property type="entry name" value="PRC-brl_dom"/>
</dbReference>
<protein>
    <submittedName>
        <fullName evidence="3">PRC-barrel domain-containing protein</fullName>
    </submittedName>
</protein>
<name>A0ABS8EI59_9ACTN</name>
<feature type="domain" description="PRC-barrel" evidence="2">
    <location>
        <begin position="18"/>
        <end position="85"/>
    </location>
</feature>
<reference evidence="3 4" key="1">
    <citation type="submission" date="2021-08" db="EMBL/GenBank/DDBJ databases">
        <title>Genomic Architecture of Streptomyces flavotricini NGL1 and Streptomyces erythrochromogenes HMS4 With Differential Plant Beneficial attributes and laccase production capabilities.</title>
        <authorList>
            <person name="Salwan R."/>
            <person name="Kaur R."/>
            <person name="Sharma V."/>
        </authorList>
    </citation>
    <scope>NUCLEOTIDE SEQUENCE [LARGE SCALE GENOMIC DNA]</scope>
    <source>
        <strain evidence="3 4">NGL1</strain>
    </source>
</reference>
<dbReference type="SUPFAM" id="SSF50346">
    <property type="entry name" value="PRC-barrel domain"/>
    <property type="match status" value="1"/>
</dbReference>
<organism evidence="3 4">
    <name type="scientific">Streptomyces flavotricini</name>
    <dbReference type="NCBI Taxonomy" id="66888"/>
    <lineage>
        <taxon>Bacteria</taxon>
        <taxon>Bacillati</taxon>
        <taxon>Actinomycetota</taxon>
        <taxon>Actinomycetes</taxon>
        <taxon>Kitasatosporales</taxon>
        <taxon>Streptomycetaceae</taxon>
        <taxon>Streptomyces</taxon>
    </lineage>
</organism>
<gene>
    <name evidence="3" type="ORF">K7B10_38910</name>
</gene>
<evidence type="ECO:0000313" key="4">
    <source>
        <dbReference type="Proteomes" id="UP001520654"/>
    </source>
</evidence>
<dbReference type="Pfam" id="PF05239">
    <property type="entry name" value="PRC"/>
    <property type="match status" value="1"/>
</dbReference>
<comment type="caution">
    <text evidence="3">The sequence shown here is derived from an EMBL/GenBank/DDBJ whole genome shotgun (WGS) entry which is preliminary data.</text>
</comment>
<feature type="compositionally biased region" description="Basic and acidic residues" evidence="1">
    <location>
        <begin position="88"/>
        <end position="103"/>
    </location>
</feature>
<evidence type="ECO:0000313" key="3">
    <source>
        <dbReference type="EMBL" id="MCC0100628.1"/>
    </source>
</evidence>
<dbReference type="RefSeq" id="WP_229344427.1">
    <property type="nucleotide sequence ID" value="NZ_JAINUL010000001.1"/>
</dbReference>
<dbReference type="InterPro" id="IPR014747">
    <property type="entry name" value="Bac_photo_RC_H_C"/>
</dbReference>
<keyword evidence="4" id="KW-1185">Reference proteome</keyword>
<dbReference type="Gene3D" id="3.90.50.10">
    <property type="entry name" value="Photosynthetic Reaction Center, subunit H, domain 2"/>
    <property type="match status" value="1"/>
</dbReference>
<dbReference type="InterPro" id="IPR011033">
    <property type="entry name" value="PRC_barrel-like_sf"/>
</dbReference>
<dbReference type="EMBL" id="JAINUL010000001">
    <property type="protein sequence ID" value="MCC0100628.1"/>
    <property type="molecule type" value="Genomic_DNA"/>
</dbReference>
<proteinExistence type="predicted"/>